<organism evidence="1 2">
    <name type="scientific">Fusarium albosuccineum</name>
    <dbReference type="NCBI Taxonomy" id="1237068"/>
    <lineage>
        <taxon>Eukaryota</taxon>
        <taxon>Fungi</taxon>
        <taxon>Dikarya</taxon>
        <taxon>Ascomycota</taxon>
        <taxon>Pezizomycotina</taxon>
        <taxon>Sordariomycetes</taxon>
        <taxon>Hypocreomycetidae</taxon>
        <taxon>Hypocreales</taxon>
        <taxon>Nectriaceae</taxon>
        <taxon>Fusarium</taxon>
        <taxon>Fusarium decemcellulare species complex</taxon>
    </lineage>
</organism>
<comment type="caution">
    <text evidence="1">The sequence shown here is derived from an EMBL/GenBank/DDBJ whole genome shotgun (WGS) entry which is preliminary data.</text>
</comment>
<keyword evidence="2" id="KW-1185">Reference proteome</keyword>
<dbReference type="EMBL" id="JAADYS010003590">
    <property type="protein sequence ID" value="KAF4445902.1"/>
    <property type="molecule type" value="Genomic_DNA"/>
</dbReference>
<protein>
    <submittedName>
        <fullName evidence="1">Uncharacterized protein</fullName>
    </submittedName>
</protein>
<sequence length="132" mass="14423">MSLSDTKPPEQLFLDLSAQEVLDKSDGLPVIEPWATPYVDAVRDGRLGDAIWARYHTMGEATDNGTIEGLTVLESIEQDAVGYKKYSPDQFAEAVLFYANAETSADGHANVVEIILRINEEDVSGRHDPEGG</sequence>
<dbReference type="OrthoDB" id="5100247at2759"/>
<evidence type="ECO:0000313" key="2">
    <source>
        <dbReference type="Proteomes" id="UP000554235"/>
    </source>
</evidence>
<accession>A0A8H4K8U6</accession>
<dbReference type="Proteomes" id="UP000554235">
    <property type="component" value="Unassembled WGS sequence"/>
</dbReference>
<evidence type="ECO:0000313" key="1">
    <source>
        <dbReference type="EMBL" id="KAF4445902.1"/>
    </source>
</evidence>
<proteinExistence type="predicted"/>
<name>A0A8H4K8U6_9HYPO</name>
<reference evidence="1 2" key="1">
    <citation type="submission" date="2020-01" db="EMBL/GenBank/DDBJ databases">
        <title>Identification and distribution of gene clusters putatively required for synthesis of sphingolipid metabolism inhibitors in phylogenetically diverse species of the filamentous fungus Fusarium.</title>
        <authorList>
            <person name="Kim H.-S."/>
            <person name="Busman M."/>
            <person name="Brown D.W."/>
            <person name="Divon H."/>
            <person name="Uhlig S."/>
            <person name="Proctor R.H."/>
        </authorList>
    </citation>
    <scope>NUCLEOTIDE SEQUENCE [LARGE SCALE GENOMIC DNA]</scope>
    <source>
        <strain evidence="1 2">NRRL 20459</strain>
    </source>
</reference>
<dbReference type="AlphaFoldDB" id="A0A8H4K8U6"/>
<gene>
    <name evidence="1" type="ORF">FALBO_17140</name>
</gene>